<gene>
    <name evidence="5" type="ordered locus">Rahaq2_0705</name>
</gene>
<protein>
    <recommendedName>
        <fullName evidence="7">P pilus assembly protein, pilin FimA</fullName>
    </recommendedName>
</protein>
<dbReference type="GO" id="GO:0043709">
    <property type="term" value="P:cell adhesion involved in single-species biofilm formation"/>
    <property type="evidence" value="ECO:0007669"/>
    <property type="project" value="TreeGrafter"/>
</dbReference>
<dbReference type="Proteomes" id="UP000009010">
    <property type="component" value="Chromosome"/>
</dbReference>
<dbReference type="InterPro" id="IPR050263">
    <property type="entry name" value="Bact_Fimbrial_Adh_Pro"/>
</dbReference>
<evidence type="ECO:0000256" key="3">
    <source>
        <dbReference type="ARBA" id="ARBA00023263"/>
    </source>
</evidence>
<evidence type="ECO:0000256" key="1">
    <source>
        <dbReference type="ARBA" id="ARBA00004561"/>
    </source>
</evidence>
<dbReference type="InterPro" id="IPR008966">
    <property type="entry name" value="Adhesion_dom_sf"/>
</dbReference>
<evidence type="ECO:0000313" key="5">
    <source>
        <dbReference type="EMBL" id="AEX50631.1"/>
    </source>
</evidence>
<sequence>MSAKRNVLKASVIALTLVSAFANAADDGIVSDDGGVTLLGHVYTGTCVVTTNGQDSKDTVRPEVTMPSILIADVKDAAIGDLLGDNFSKFNVEVSGCADDVVPKAIAFNQGVFGVDSAGVDSYKNDFIGQGSTPVATGVNAAIVLPSAPTAAVTFGQELPLVKTSAGDTDFTGNVEVGAQFVKTAATIGSGAFTSVATFDIVYN</sequence>
<reference evidence="6" key="2">
    <citation type="submission" date="2012-01" db="EMBL/GenBank/DDBJ databases">
        <title>Complete sequence of chromosome of Rahnella aquatilis CIP 78.65.</title>
        <authorList>
            <person name="Lucas S."/>
            <person name="Han J."/>
            <person name="Lapidus A."/>
            <person name="Cheng J.-F."/>
            <person name="Goodwin L."/>
            <person name="Pitluck S."/>
            <person name="Peters L."/>
            <person name="Ovchinnikova G."/>
            <person name="Held B."/>
            <person name="Detter J.C."/>
            <person name="Han C."/>
            <person name="Tapia R."/>
            <person name="Land M."/>
            <person name="Hauser L."/>
            <person name="Kyrpides N."/>
            <person name="Ivanova N."/>
            <person name="Pagani I."/>
            <person name="Sobecky P."/>
            <person name="Martinez R."/>
            <person name="Woyke T."/>
        </authorList>
    </citation>
    <scope>NUCLEOTIDE SEQUENCE [LARGE SCALE GENOMIC DNA]</scope>
    <source>
        <strain evidence="6">ATCC 33071 / DSM 4594 / JCM 1683 / NBRC 105701 / NCIMB 13365 / CIP 78.65</strain>
    </source>
</reference>
<keyword evidence="3" id="KW-0281">Fimbrium</keyword>
<dbReference type="OrthoDB" id="6494728at2"/>
<comment type="subcellular location">
    <subcellularLocation>
        <location evidence="1">Fimbrium</location>
    </subcellularLocation>
</comment>
<proteinExistence type="inferred from homology"/>
<dbReference type="InterPro" id="IPR036937">
    <property type="entry name" value="Adhesion_dom_fimbrial_sf"/>
</dbReference>
<dbReference type="PANTHER" id="PTHR33420">
    <property type="entry name" value="FIMBRIAL SUBUNIT ELFA-RELATED"/>
    <property type="match status" value="1"/>
</dbReference>
<dbReference type="AlphaFoldDB" id="H2IVA2"/>
<keyword evidence="6" id="KW-1185">Reference proteome</keyword>
<dbReference type="SUPFAM" id="SSF49401">
    <property type="entry name" value="Bacterial adhesins"/>
    <property type="match status" value="1"/>
</dbReference>
<keyword evidence="4" id="KW-0732">Signal</keyword>
<organism evidence="5 6">
    <name type="scientific">Rahnella aquatilis (strain ATCC 33071 / DSM 4594 / JCM 1683 / NBRC 105701 / NCIMB 13365 / CIP 78.65)</name>
    <dbReference type="NCBI Taxonomy" id="745277"/>
    <lineage>
        <taxon>Bacteria</taxon>
        <taxon>Pseudomonadati</taxon>
        <taxon>Pseudomonadota</taxon>
        <taxon>Gammaproteobacteria</taxon>
        <taxon>Enterobacterales</taxon>
        <taxon>Yersiniaceae</taxon>
        <taxon>Rahnella</taxon>
    </lineage>
</organism>
<accession>H2IVA2</accession>
<dbReference type="EMBL" id="CP003244">
    <property type="protein sequence ID" value="AEX50631.1"/>
    <property type="molecule type" value="Genomic_DNA"/>
</dbReference>
<comment type="similarity">
    <text evidence="2">Belongs to the fimbrial protein family.</text>
</comment>
<dbReference type="HOGENOM" id="CLU_1342325_0_0_6"/>
<dbReference type="STRING" id="745277.Rahaq2_0705"/>
<dbReference type="PANTHER" id="PTHR33420:SF14">
    <property type="entry name" value="TYPE 1 FIMBRIN D-MANNOSE SPECIFIC ADHESIN"/>
    <property type="match status" value="1"/>
</dbReference>
<dbReference type="PATRIC" id="fig|745277.3.peg.674"/>
<feature type="chain" id="PRO_5003562236" description="P pilus assembly protein, pilin FimA" evidence="4">
    <location>
        <begin position="25"/>
        <end position="204"/>
    </location>
</feature>
<dbReference type="RefSeq" id="WP_015695909.1">
    <property type="nucleotide sequence ID" value="NC_016818.1"/>
</dbReference>
<reference evidence="5 6" key="1">
    <citation type="journal article" date="2012" name="J. Bacteriol.">
        <title>Complete Genome Sequence of Rahnella aquatilis CIP 78.65.</title>
        <authorList>
            <person name="Martinez R.J."/>
            <person name="Bruce D."/>
            <person name="Detter C."/>
            <person name="Goodwin L.A."/>
            <person name="Han J."/>
            <person name="Han C.S."/>
            <person name="Held B."/>
            <person name="Land M.L."/>
            <person name="Mikhailova N."/>
            <person name="Nolan M."/>
            <person name="Pennacchio L."/>
            <person name="Pitluck S."/>
            <person name="Tapia R."/>
            <person name="Woyke T."/>
            <person name="Sobecky P.A."/>
        </authorList>
    </citation>
    <scope>NUCLEOTIDE SEQUENCE [LARGE SCALE GENOMIC DNA]</scope>
    <source>
        <strain evidence="6">ATCC 33071 / DSM 4594 / JCM 1683 / NBRC 105701 / NCIMB 13365 / CIP 78.65</strain>
    </source>
</reference>
<evidence type="ECO:0008006" key="7">
    <source>
        <dbReference type="Google" id="ProtNLM"/>
    </source>
</evidence>
<name>H2IVA2_RAHAC</name>
<dbReference type="Gene3D" id="2.60.40.1090">
    <property type="entry name" value="Fimbrial-type adhesion domain"/>
    <property type="match status" value="1"/>
</dbReference>
<feature type="signal peptide" evidence="4">
    <location>
        <begin position="1"/>
        <end position="24"/>
    </location>
</feature>
<evidence type="ECO:0000256" key="4">
    <source>
        <dbReference type="SAM" id="SignalP"/>
    </source>
</evidence>
<dbReference type="KEGG" id="raq:Rahaq2_0705"/>
<evidence type="ECO:0000256" key="2">
    <source>
        <dbReference type="ARBA" id="ARBA00006671"/>
    </source>
</evidence>
<dbReference type="GO" id="GO:0009289">
    <property type="term" value="C:pilus"/>
    <property type="evidence" value="ECO:0007669"/>
    <property type="project" value="UniProtKB-SubCell"/>
</dbReference>
<evidence type="ECO:0000313" key="6">
    <source>
        <dbReference type="Proteomes" id="UP000009010"/>
    </source>
</evidence>